<name>A0AAW0PDH6_9GOBI</name>
<evidence type="ECO:0000313" key="2">
    <source>
        <dbReference type="Proteomes" id="UP001460270"/>
    </source>
</evidence>
<accession>A0AAW0PDH6</accession>
<sequence>MQLTPLCYRSEPCSCSRKLAENAGALQLSDPGMGYSTHASLPEETTAAPPPRCAVTPLLLLLLELSTDHQTHQTTVTQAVPSLLPASSFSFAEMSTNKSGSGTSSAAMSQRMVWVDLEASAP</sequence>
<comment type="caution">
    <text evidence="1">The sequence shown here is derived from an EMBL/GenBank/DDBJ whole genome shotgun (WGS) entry which is preliminary data.</text>
</comment>
<keyword evidence="2" id="KW-1185">Reference proteome</keyword>
<evidence type="ECO:0000313" key="1">
    <source>
        <dbReference type="EMBL" id="KAK7925309.1"/>
    </source>
</evidence>
<protein>
    <submittedName>
        <fullName evidence="1">Uncharacterized protein</fullName>
    </submittedName>
</protein>
<proteinExistence type="predicted"/>
<dbReference type="AlphaFoldDB" id="A0AAW0PDH6"/>
<dbReference type="EMBL" id="JBBPFD010000005">
    <property type="protein sequence ID" value="KAK7925309.1"/>
    <property type="molecule type" value="Genomic_DNA"/>
</dbReference>
<gene>
    <name evidence="1" type="ORF">WMY93_007619</name>
</gene>
<reference evidence="2" key="1">
    <citation type="submission" date="2024-04" db="EMBL/GenBank/DDBJ databases">
        <title>Salinicola lusitanus LLJ914,a marine bacterium isolated from the Okinawa Trough.</title>
        <authorList>
            <person name="Li J."/>
        </authorList>
    </citation>
    <scope>NUCLEOTIDE SEQUENCE [LARGE SCALE GENOMIC DNA]</scope>
</reference>
<organism evidence="1 2">
    <name type="scientific">Mugilogobius chulae</name>
    <name type="common">yellowstripe goby</name>
    <dbReference type="NCBI Taxonomy" id="88201"/>
    <lineage>
        <taxon>Eukaryota</taxon>
        <taxon>Metazoa</taxon>
        <taxon>Chordata</taxon>
        <taxon>Craniata</taxon>
        <taxon>Vertebrata</taxon>
        <taxon>Euteleostomi</taxon>
        <taxon>Actinopterygii</taxon>
        <taxon>Neopterygii</taxon>
        <taxon>Teleostei</taxon>
        <taxon>Neoteleostei</taxon>
        <taxon>Acanthomorphata</taxon>
        <taxon>Gobiaria</taxon>
        <taxon>Gobiiformes</taxon>
        <taxon>Gobioidei</taxon>
        <taxon>Gobiidae</taxon>
        <taxon>Gobionellinae</taxon>
        <taxon>Mugilogobius</taxon>
    </lineage>
</organism>
<dbReference type="Proteomes" id="UP001460270">
    <property type="component" value="Unassembled WGS sequence"/>
</dbReference>